<evidence type="ECO:0000313" key="4">
    <source>
        <dbReference type="Proteomes" id="UP000664698"/>
    </source>
</evidence>
<evidence type="ECO:0000256" key="2">
    <source>
        <dbReference type="ARBA" id="ARBA00022801"/>
    </source>
</evidence>
<dbReference type="RefSeq" id="WP_206568561.1">
    <property type="nucleotide sequence ID" value="NZ_JAFKCW010000001.1"/>
</dbReference>
<reference evidence="3 4" key="1">
    <citation type="submission" date="2021-03" db="EMBL/GenBank/DDBJ databases">
        <title>novel species isolated from a fishpond in China.</title>
        <authorList>
            <person name="Lu H."/>
            <person name="Cai Z."/>
        </authorList>
    </citation>
    <scope>NUCLEOTIDE SEQUENCE [LARGE SCALE GENOMIC DNA]</scope>
    <source>
        <strain evidence="3 4">JCM 31546</strain>
    </source>
</reference>
<dbReference type="Pfam" id="PF02113">
    <property type="entry name" value="Peptidase_S13"/>
    <property type="match status" value="2"/>
</dbReference>
<dbReference type="Gene3D" id="3.40.710.10">
    <property type="entry name" value="DD-peptidase/beta-lactamase superfamily"/>
    <property type="match status" value="2"/>
</dbReference>
<evidence type="ECO:0000256" key="1">
    <source>
        <dbReference type="ARBA" id="ARBA00006096"/>
    </source>
</evidence>
<organism evidence="3 4">
    <name type="scientific">Algoriphagus aestuariicola</name>
    <dbReference type="NCBI Taxonomy" id="1852016"/>
    <lineage>
        <taxon>Bacteria</taxon>
        <taxon>Pseudomonadati</taxon>
        <taxon>Bacteroidota</taxon>
        <taxon>Cytophagia</taxon>
        <taxon>Cytophagales</taxon>
        <taxon>Cyclobacteriaceae</taxon>
        <taxon>Algoriphagus</taxon>
    </lineage>
</organism>
<dbReference type="PANTHER" id="PTHR30023">
    <property type="entry name" value="D-ALANYL-D-ALANINE CARBOXYPEPTIDASE"/>
    <property type="match status" value="1"/>
</dbReference>
<name>A0ABS3BNM9_9BACT</name>
<evidence type="ECO:0000313" key="3">
    <source>
        <dbReference type="EMBL" id="MBN7800617.1"/>
    </source>
</evidence>
<keyword evidence="4" id="KW-1185">Reference proteome</keyword>
<dbReference type="EMBL" id="JAFKCW010000001">
    <property type="protein sequence ID" value="MBN7800617.1"/>
    <property type="molecule type" value="Genomic_DNA"/>
</dbReference>
<dbReference type="PANTHER" id="PTHR30023:SF0">
    <property type="entry name" value="PENICILLIN-SENSITIVE CARBOXYPEPTIDASE A"/>
    <property type="match status" value="1"/>
</dbReference>
<gene>
    <name evidence="3" type="ORF">J0A67_07080</name>
</gene>
<accession>A0ABS3BNM9</accession>
<dbReference type="PRINTS" id="PR00922">
    <property type="entry name" value="DADACBPTASE3"/>
</dbReference>
<dbReference type="Proteomes" id="UP000664698">
    <property type="component" value="Unassembled WGS sequence"/>
</dbReference>
<keyword evidence="3" id="KW-0645">Protease</keyword>
<sequence>MPRIKSSFSKSFFFPGVLALAFFLTGFPSAAQLSRIQYEKLETALGETSFFSGHLTGFMLYDLDSQRVLFEKNSQIRFIPASATKLFTLFSSLLVLQDSTQTLRYVADGDTLRIWGSGDPSWKYKKFAQPDFRRFLAPFKAVVFSDANQVSPAFGYGWQWDDYYFDYAAERTSLPIYGNLVQVRKTGSQAFVLPAIFQPYVKTTNRPIKELERDFHSNSFAYNPSTFQGKEEFIPFLTSPELFIELASVETGKPWLYRPDSLPIAHSLWRASPLFPLLKEMMLESDNFIAEQLMLMVSDRLFQTLDTERAIEYIQKTYLFDLPDQTNWVDGSGLSRHNLFTPRSMVALFDKLYRIIPEDQLYEILPTGGKTGTLKNSYQAAQPYIFAKTGTMSNNHSLVGLIKAKSRKTYCFAFMNSNYPYSASIVRKEMEKVMIMVRDMM</sequence>
<keyword evidence="3" id="KW-0121">Carboxypeptidase</keyword>
<protein>
    <submittedName>
        <fullName evidence="3">D-alanyl-D-alanine carboxypeptidase</fullName>
    </submittedName>
</protein>
<dbReference type="InterPro" id="IPR000667">
    <property type="entry name" value="Peptidase_S13"/>
</dbReference>
<dbReference type="GO" id="GO:0004180">
    <property type="term" value="F:carboxypeptidase activity"/>
    <property type="evidence" value="ECO:0007669"/>
    <property type="project" value="UniProtKB-KW"/>
</dbReference>
<keyword evidence="2" id="KW-0378">Hydrolase</keyword>
<dbReference type="SUPFAM" id="SSF56601">
    <property type="entry name" value="beta-lactamase/transpeptidase-like"/>
    <property type="match status" value="1"/>
</dbReference>
<proteinExistence type="inferred from homology"/>
<dbReference type="InterPro" id="IPR012338">
    <property type="entry name" value="Beta-lactam/transpept-like"/>
</dbReference>
<comment type="caution">
    <text evidence="3">The sequence shown here is derived from an EMBL/GenBank/DDBJ whole genome shotgun (WGS) entry which is preliminary data.</text>
</comment>
<comment type="similarity">
    <text evidence="1">Belongs to the peptidase S13 family.</text>
</comment>